<dbReference type="eggNOG" id="COG1196">
    <property type="taxonomic scope" value="Bacteria"/>
</dbReference>
<protein>
    <submittedName>
        <fullName evidence="5">Uncharacterized protein</fullName>
    </submittedName>
</protein>
<dbReference type="InterPro" id="IPR036770">
    <property type="entry name" value="Ankyrin_rpt-contain_sf"/>
</dbReference>
<dbReference type="Pfam" id="PF12796">
    <property type="entry name" value="Ank_2"/>
    <property type="match status" value="3"/>
</dbReference>
<feature type="repeat" description="ANK" evidence="3">
    <location>
        <begin position="1193"/>
        <end position="1225"/>
    </location>
</feature>
<keyword evidence="4" id="KW-0175">Coiled coil</keyword>
<dbReference type="EMBL" id="CP001102">
    <property type="protein sequence ID" value="ACE06554.1"/>
    <property type="molecule type" value="Genomic_DNA"/>
</dbReference>
<dbReference type="InterPro" id="IPR002110">
    <property type="entry name" value="Ankyrin_rpt"/>
</dbReference>
<gene>
    <name evidence="5" type="ordered locus">Aasi_1229</name>
</gene>
<dbReference type="eggNOG" id="COG0790">
    <property type="taxonomic scope" value="Bacteria"/>
</dbReference>
<keyword evidence="2 3" id="KW-0040">ANK repeat</keyword>
<organism evidence="5 6">
    <name type="scientific">Amoebophilus asiaticus (strain 5a2)</name>
    <dbReference type="NCBI Taxonomy" id="452471"/>
    <lineage>
        <taxon>Bacteria</taxon>
        <taxon>Pseudomonadati</taxon>
        <taxon>Bacteroidota</taxon>
        <taxon>Cytophagia</taxon>
        <taxon>Cytophagales</taxon>
        <taxon>Amoebophilaceae</taxon>
        <taxon>Candidatus Amoebophilus</taxon>
    </lineage>
</organism>
<feature type="repeat" description="ANK" evidence="3">
    <location>
        <begin position="1055"/>
        <end position="1087"/>
    </location>
</feature>
<feature type="repeat" description="ANK" evidence="3">
    <location>
        <begin position="1125"/>
        <end position="1157"/>
    </location>
</feature>
<dbReference type="SMART" id="SM00671">
    <property type="entry name" value="SEL1"/>
    <property type="match status" value="7"/>
</dbReference>
<name>B3ETK2_AMOA5</name>
<dbReference type="HOGENOM" id="CLU_265891_0_0_10"/>
<accession>B3ETK2</accession>
<feature type="repeat" description="ANK" evidence="3">
    <location>
        <begin position="1168"/>
        <end position="1192"/>
    </location>
</feature>
<evidence type="ECO:0000256" key="1">
    <source>
        <dbReference type="ARBA" id="ARBA00022737"/>
    </source>
</evidence>
<dbReference type="PANTHER" id="PTHR24171">
    <property type="entry name" value="ANKYRIN REPEAT DOMAIN-CONTAINING PROTEIN 39-RELATED"/>
    <property type="match status" value="1"/>
</dbReference>
<reference evidence="5 6" key="1">
    <citation type="journal article" date="2010" name="J. Bacteriol.">
        <title>The genome of the amoeba symbiont 'Candidatus Amoebophilus asiaticus' reveals common mechanisms for host cell interaction among amoeba-associated bacteria.</title>
        <authorList>
            <person name="Schmitz-Esser S."/>
            <person name="Tischler P."/>
            <person name="Arnold R."/>
            <person name="Montanaro J."/>
            <person name="Wagner M."/>
            <person name="Rattei T."/>
            <person name="Horn M."/>
        </authorList>
    </citation>
    <scope>NUCLEOTIDE SEQUENCE [LARGE SCALE GENOMIC DNA]</scope>
    <source>
        <strain evidence="5 6">5a2</strain>
    </source>
</reference>
<evidence type="ECO:0000313" key="5">
    <source>
        <dbReference type="EMBL" id="ACE06554.1"/>
    </source>
</evidence>
<dbReference type="Gene3D" id="1.25.40.10">
    <property type="entry name" value="Tetratricopeptide repeat domain"/>
    <property type="match status" value="2"/>
</dbReference>
<dbReference type="SMART" id="SM00248">
    <property type="entry name" value="ANK"/>
    <property type="match status" value="7"/>
</dbReference>
<proteinExistence type="predicted"/>
<evidence type="ECO:0000256" key="2">
    <source>
        <dbReference type="ARBA" id="ARBA00023043"/>
    </source>
</evidence>
<evidence type="ECO:0000256" key="3">
    <source>
        <dbReference type="PROSITE-ProRule" id="PRU00023"/>
    </source>
</evidence>
<dbReference type="PRINTS" id="PR01415">
    <property type="entry name" value="ANKYRIN"/>
</dbReference>
<dbReference type="Gene3D" id="1.25.40.20">
    <property type="entry name" value="Ankyrin repeat-containing domain"/>
    <property type="match status" value="3"/>
</dbReference>
<dbReference type="eggNOG" id="COG0666">
    <property type="taxonomic scope" value="Bacteria"/>
</dbReference>
<sequence>MKNNYTLTQQLIARLLLIGLCLQSCGEGFDNHPLISTQEEQIDQVQVTAKQLADTTFIPKEDHQIDLDQEANELQPAASQGDSSLLNKYQKVGGQGNNIVVIQEQDRKDKPIKRNEKVGVVHYSNNKLTIRDSRPATKQPYTSPANKTTQSIAGQQQLVVNNSMKALLTNQVCITKEGYQLKFEQKGAGTLEAIVENRFPTGFTKQRLPVVIDGGLSCTEAAVGNIAWQKQFIHVSDQYVYVGQNGLLGGGKDKGLVSEEEQEEANEKEPLGTEINLSKEAIKSLWQIGQEVGEEKYRDRALGLLALEALNKGGVYTTRYLKKLNQLGTIPIIVGNQSALPAAWQGKTPDELQAVLHTLYLQALEGKERHLSTLAKAEQAAEQLAILELKYHFQKLLEPTSLEKEGLVKDIQKGIDRLGILPMSELISLRKSYLSYLVREALTMDLATNTAHVKKFIEKVGELAQKGKSKAKHSQTEREALNAFSGKLYRQLGGLSKKLSQNSHEAVKSIEWQRSYYLKATKLKDAVAYYQLGLLYGDSNSTYYDMHEAKEALEESARLGYVLAFYALSEHYEKEGDTELALYWQEQAAKKGHPQALYKLSRASEQEARLNYLEQAGFSGDSQAQYALGNYYWGQGDYATAIEWYNKAAYQGVQASYAYLGIAARKGLGCPKDIQAALGYYLRSEKAGEDNAIARYGRARLYEKGEGVKADLGTALSLYTQASELGHAKASYHAGKLHLSGQVEGCNIQAGYALLEKAGKAGIYQACLLLGKLYEHGWGRLPDPTAALHWYSQAAINSSKAKRMSDLAQLALLHKLDNDIGIEEEKKLSLLDQASLVEKNKYMRLEEAYQEAQKAKVAGEEMLQFLRDRNRKYKLDLVEKSRALEQLKGHNEAEKGKLYQQLQENEEQVKKLTEKLCLYEQENSLAKKNAALLHHQLTDKEQAYQALNKQEVNLRRQLAEKEEAYKKLMQEKYLQQKTNKELAQLLINKEKYLLHAAVENGQLAVVKMFLKKGANIQAKDVEGKSPLHLAARAGHLEIAKLLLEKGADTEARNSYGNSPLHSATKNGQLEIAKLLLESGADIEAKGEYDISPLGYAVHYNHPEVAKLLIEHGAYFDIKGKNRIFNGVNMLFWVARCGYLEIAKLLLEHGADVNVKDERGNSLLTSLCASQKPHIDTAKFLIEKGADVNAKDGLGNTPLYKAVEQGYLELARLLIDKGADLLATNNQGLTPLQVVTQKNHTALVELLTKK</sequence>
<dbReference type="PANTHER" id="PTHR24171:SF9">
    <property type="entry name" value="ANKYRIN REPEAT DOMAIN-CONTAINING PROTEIN 39"/>
    <property type="match status" value="1"/>
</dbReference>
<keyword evidence="6" id="KW-1185">Reference proteome</keyword>
<feature type="repeat" description="ANK" evidence="3">
    <location>
        <begin position="1088"/>
        <end position="1120"/>
    </location>
</feature>
<feature type="repeat" description="ANK" evidence="3">
    <location>
        <begin position="989"/>
        <end position="1021"/>
    </location>
</feature>
<dbReference type="PROSITE" id="PS50297">
    <property type="entry name" value="ANK_REP_REGION"/>
    <property type="match status" value="6"/>
</dbReference>
<evidence type="ECO:0000313" key="6">
    <source>
        <dbReference type="Proteomes" id="UP000001227"/>
    </source>
</evidence>
<dbReference type="InterPro" id="IPR011990">
    <property type="entry name" value="TPR-like_helical_dom_sf"/>
</dbReference>
<dbReference type="AlphaFoldDB" id="B3ETK2"/>
<dbReference type="Pfam" id="PF08238">
    <property type="entry name" value="Sel1"/>
    <property type="match status" value="7"/>
</dbReference>
<dbReference type="OrthoDB" id="5657095at2"/>
<feature type="repeat" description="ANK" evidence="3">
    <location>
        <begin position="1022"/>
        <end position="1054"/>
    </location>
</feature>
<dbReference type="STRING" id="452471.Aasi_1229"/>
<dbReference type="InterPro" id="IPR006597">
    <property type="entry name" value="Sel1-like"/>
</dbReference>
<dbReference type="RefSeq" id="WP_012473309.1">
    <property type="nucleotide sequence ID" value="NC_010830.1"/>
</dbReference>
<dbReference type="PROSITE" id="PS50088">
    <property type="entry name" value="ANK_REPEAT"/>
    <property type="match status" value="7"/>
</dbReference>
<dbReference type="Proteomes" id="UP000001227">
    <property type="component" value="Chromosome"/>
</dbReference>
<dbReference type="SUPFAM" id="SSF48403">
    <property type="entry name" value="Ankyrin repeat"/>
    <property type="match status" value="1"/>
</dbReference>
<feature type="coiled-coil region" evidence="4">
    <location>
        <begin position="895"/>
        <end position="971"/>
    </location>
</feature>
<dbReference type="SUPFAM" id="SSF81901">
    <property type="entry name" value="HCP-like"/>
    <property type="match status" value="2"/>
</dbReference>
<dbReference type="KEGG" id="aas:Aasi_1229"/>
<keyword evidence="1" id="KW-0677">Repeat</keyword>
<evidence type="ECO:0000256" key="4">
    <source>
        <dbReference type="SAM" id="Coils"/>
    </source>
</evidence>